<organism evidence="3 4">
    <name type="scientific">Datura stramonium</name>
    <name type="common">Jimsonweed</name>
    <name type="synonym">Common thornapple</name>
    <dbReference type="NCBI Taxonomy" id="4076"/>
    <lineage>
        <taxon>Eukaryota</taxon>
        <taxon>Viridiplantae</taxon>
        <taxon>Streptophyta</taxon>
        <taxon>Embryophyta</taxon>
        <taxon>Tracheophyta</taxon>
        <taxon>Spermatophyta</taxon>
        <taxon>Magnoliopsida</taxon>
        <taxon>eudicotyledons</taxon>
        <taxon>Gunneridae</taxon>
        <taxon>Pentapetalae</taxon>
        <taxon>asterids</taxon>
        <taxon>lamiids</taxon>
        <taxon>Solanales</taxon>
        <taxon>Solanaceae</taxon>
        <taxon>Solanoideae</taxon>
        <taxon>Datureae</taxon>
        <taxon>Datura</taxon>
    </lineage>
</organism>
<feature type="region of interest" description="Disordered" evidence="1">
    <location>
        <begin position="268"/>
        <end position="288"/>
    </location>
</feature>
<evidence type="ECO:0000313" key="3">
    <source>
        <dbReference type="EMBL" id="MCD9643012.1"/>
    </source>
</evidence>
<accession>A0ABS8V9G1</accession>
<comment type="caution">
    <text evidence="3">The sequence shown here is derived from an EMBL/GenBank/DDBJ whole genome shotgun (WGS) entry which is preliminary data.</text>
</comment>
<gene>
    <name evidence="3" type="ORF">HAX54_030110</name>
</gene>
<sequence length="364" mass="38764">MLDLSIGQPIYNGGQTIEFLDVDADRMSYVELRGYIKKLRYTTTCTFSIKPPNNDILVDIVDDMDILDVCYSLEDGDTVEVGQGIGEDTLYGEKPFTTSTATTSAATRASYTTTLATTSSIIAHGTTLAPASANGDSPNPATRDGDGPAPASANGDCPDPTNADGDGQDLGSVGSDFTDEENFDYSTIDSVEPEGGLVGDEEEDYDNDVHEEPPSEGELQEKKEKGIPRNKPATPNVPPSATASLAYPTHTAPLDYPASSSAPYNFHASSSVPATGKRGRGMGRGSTNPYKRLKVIGMGVFEAEDGFKVLNVADEHNNNTPQSIQNDLPIEPTTFSLSLNRSNDLLLNFLSIVKLSVSVICSMI</sequence>
<feature type="compositionally biased region" description="Basic and acidic residues" evidence="1">
    <location>
        <begin position="207"/>
        <end position="227"/>
    </location>
</feature>
<reference evidence="3 4" key="1">
    <citation type="journal article" date="2021" name="BMC Genomics">
        <title>Datura genome reveals duplications of psychoactive alkaloid biosynthetic genes and high mutation rate following tissue culture.</title>
        <authorList>
            <person name="Rajewski A."/>
            <person name="Carter-House D."/>
            <person name="Stajich J."/>
            <person name="Litt A."/>
        </authorList>
    </citation>
    <scope>NUCLEOTIDE SEQUENCE [LARGE SCALE GENOMIC DNA]</scope>
    <source>
        <strain evidence="3">AR-01</strain>
    </source>
</reference>
<feature type="region of interest" description="Disordered" evidence="1">
    <location>
        <begin position="128"/>
        <end position="245"/>
    </location>
</feature>
<evidence type="ECO:0000313" key="4">
    <source>
        <dbReference type="Proteomes" id="UP000823775"/>
    </source>
</evidence>
<evidence type="ECO:0000256" key="1">
    <source>
        <dbReference type="SAM" id="MobiDB-lite"/>
    </source>
</evidence>
<dbReference type="InterPro" id="IPR058594">
    <property type="entry name" value="PB1-like_dom_pln"/>
</dbReference>
<feature type="domain" description="PB1-like" evidence="2">
    <location>
        <begin position="9"/>
        <end position="76"/>
    </location>
</feature>
<keyword evidence="4" id="KW-1185">Reference proteome</keyword>
<protein>
    <recommendedName>
        <fullName evidence="2">PB1-like domain-containing protein</fullName>
    </recommendedName>
</protein>
<evidence type="ECO:0000259" key="2">
    <source>
        <dbReference type="Pfam" id="PF26130"/>
    </source>
</evidence>
<name>A0ABS8V9G1_DATST</name>
<proteinExistence type="predicted"/>
<dbReference type="Proteomes" id="UP000823775">
    <property type="component" value="Unassembled WGS sequence"/>
</dbReference>
<dbReference type="EMBL" id="JACEIK010003759">
    <property type="protein sequence ID" value="MCD9643012.1"/>
    <property type="molecule type" value="Genomic_DNA"/>
</dbReference>
<dbReference type="Pfam" id="PF26130">
    <property type="entry name" value="PB1-like"/>
    <property type="match status" value="1"/>
</dbReference>